<feature type="transmembrane region" description="Helical" evidence="1">
    <location>
        <begin position="28"/>
        <end position="59"/>
    </location>
</feature>
<keyword evidence="1" id="KW-1133">Transmembrane helix</keyword>
<gene>
    <name evidence="2" type="ORF">S06H3_63061</name>
</gene>
<dbReference type="AlphaFoldDB" id="X1PCN6"/>
<reference evidence="2" key="1">
    <citation type="journal article" date="2014" name="Front. Microbiol.">
        <title>High frequency of phylogenetically diverse reductive dehalogenase-homologous genes in deep subseafloor sedimentary metagenomes.</title>
        <authorList>
            <person name="Kawai M."/>
            <person name="Futagami T."/>
            <person name="Toyoda A."/>
            <person name="Takaki Y."/>
            <person name="Nishi S."/>
            <person name="Hori S."/>
            <person name="Arai W."/>
            <person name="Tsubouchi T."/>
            <person name="Morono Y."/>
            <person name="Uchiyama I."/>
            <person name="Ito T."/>
            <person name="Fujiyama A."/>
            <person name="Inagaki F."/>
            <person name="Takami H."/>
        </authorList>
    </citation>
    <scope>NUCLEOTIDE SEQUENCE</scope>
    <source>
        <strain evidence="2">Expedition CK06-06</strain>
    </source>
</reference>
<evidence type="ECO:0000313" key="2">
    <source>
        <dbReference type="EMBL" id="GAI53618.1"/>
    </source>
</evidence>
<proteinExistence type="predicted"/>
<name>X1PCN6_9ZZZZ</name>
<protein>
    <submittedName>
        <fullName evidence="2">Uncharacterized protein</fullName>
    </submittedName>
</protein>
<comment type="caution">
    <text evidence="2">The sequence shown here is derived from an EMBL/GenBank/DDBJ whole genome shotgun (WGS) entry which is preliminary data.</text>
</comment>
<dbReference type="EMBL" id="BARV01041744">
    <property type="protein sequence ID" value="GAI53618.1"/>
    <property type="molecule type" value="Genomic_DNA"/>
</dbReference>
<evidence type="ECO:0000256" key="1">
    <source>
        <dbReference type="SAM" id="Phobius"/>
    </source>
</evidence>
<keyword evidence="1" id="KW-0812">Transmembrane</keyword>
<keyword evidence="1" id="KW-0472">Membrane</keyword>
<sequence>MEEKILYSWKTEEFDHHEKEPAWYVNMAVLFLGVAAIFVFLLHHYLAAVVAVLGLIALYV</sequence>
<organism evidence="2">
    <name type="scientific">marine sediment metagenome</name>
    <dbReference type="NCBI Taxonomy" id="412755"/>
    <lineage>
        <taxon>unclassified sequences</taxon>
        <taxon>metagenomes</taxon>
        <taxon>ecological metagenomes</taxon>
    </lineage>
</organism>
<feature type="non-terminal residue" evidence="2">
    <location>
        <position position="60"/>
    </location>
</feature>
<accession>X1PCN6</accession>